<dbReference type="Proteomes" id="UP000614601">
    <property type="component" value="Unassembled WGS sequence"/>
</dbReference>
<feature type="region of interest" description="Disordered" evidence="6">
    <location>
        <begin position="366"/>
        <end position="396"/>
    </location>
</feature>
<organism evidence="8 9">
    <name type="scientific">Bursaphelenchus okinawaensis</name>
    <dbReference type="NCBI Taxonomy" id="465554"/>
    <lineage>
        <taxon>Eukaryota</taxon>
        <taxon>Metazoa</taxon>
        <taxon>Ecdysozoa</taxon>
        <taxon>Nematoda</taxon>
        <taxon>Chromadorea</taxon>
        <taxon>Rhabditida</taxon>
        <taxon>Tylenchina</taxon>
        <taxon>Tylenchomorpha</taxon>
        <taxon>Aphelenchoidea</taxon>
        <taxon>Aphelenchoididae</taxon>
        <taxon>Bursaphelenchus</taxon>
    </lineage>
</organism>
<keyword evidence="4 7" id="KW-0732">Signal</keyword>
<dbReference type="GO" id="GO:0020037">
    <property type="term" value="F:heme binding"/>
    <property type="evidence" value="ECO:0007669"/>
    <property type="project" value="InterPro"/>
</dbReference>
<dbReference type="EMBL" id="CAJFDH010000004">
    <property type="protein sequence ID" value="CAD5218330.1"/>
    <property type="molecule type" value="Genomic_DNA"/>
</dbReference>
<dbReference type="GO" id="GO:0046872">
    <property type="term" value="F:metal ion binding"/>
    <property type="evidence" value="ECO:0007669"/>
    <property type="project" value="UniProtKB-KW"/>
</dbReference>
<dbReference type="GO" id="GO:0006979">
    <property type="term" value="P:response to oxidative stress"/>
    <property type="evidence" value="ECO:0007669"/>
    <property type="project" value="InterPro"/>
</dbReference>
<dbReference type="EMBL" id="CAJFCW020000004">
    <property type="protein sequence ID" value="CAG9110049.1"/>
    <property type="molecule type" value="Genomic_DNA"/>
</dbReference>
<dbReference type="GO" id="GO:0005576">
    <property type="term" value="C:extracellular region"/>
    <property type="evidence" value="ECO:0007669"/>
    <property type="project" value="UniProtKB-SubCell"/>
</dbReference>
<dbReference type="CDD" id="cd09823">
    <property type="entry name" value="peroxinectin_like"/>
    <property type="match status" value="2"/>
</dbReference>
<keyword evidence="2" id="KW-0964">Secreted</keyword>
<name>A0A811KRK6_9BILA</name>
<gene>
    <name evidence="8" type="ORF">BOKJ2_LOCUS7540</name>
</gene>
<feature type="compositionally biased region" description="Basic and acidic residues" evidence="6">
    <location>
        <begin position="366"/>
        <end position="384"/>
    </location>
</feature>
<protein>
    <recommendedName>
        <fullName evidence="10">Peroxidase</fullName>
    </recommendedName>
</protein>
<dbReference type="InterPro" id="IPR019791">
    <property type="entry name" value="Haem_peroxidase_animal"/>
</dbReference>
<feature type="binding site" description="axial binding residue" evidence="5">
    <location>
        <position position="1224"/>
    </location>
    <ligand>
        <name>heme b</name>
        <dbReference type="ChEBI" id="CHEBI:60344"/>
    </ligand>
    <ligandPart>
        <name>Fe</name>
        <dbReference type="ChEBI" id="CHEBI:18248"/>
    </ligandPart>
</feature>
<dbReference type="PANTHER" id="PTHR11475:SF131">
    <property type="entry name" value="PEROXIDASE"/>
    <property type="match status" value="1"/>
</dbReference>
<proteinExistence type="predicted"/>
<dbReference type="InterPro" id="IPR037120">
    <property type="entry name" value="Haem_peroxidase_sf_animal"/>
</dbReference>
<accession>A0A811KRK6</accession>
<feature type="chain" id="PRO_5036221115" description="Peroxidase" evidence="7">
    <location>
        <begin position="26"/>
        <end position="1543"/>
    </location>
</feature>
<evidence type="ECO:0000256" key="7">
    <source>
        <dbReference type="SAM" id="SignalP"/>
    </source>
</evidence>
<dbReference type="PROSITE" id="PS50292">
    <property type="entry name" value="PEROXIDASE_3"/>
    <property type="match status" value="2"/>
</dbReference>
<keyword evidence="5" id="KW-0479">Metal-binding</keyword>
<evidence type="ECO:0000313" key="9">
    <source>
        <dbReference type="Proteomes" id="UP000614601"/>
    </source>
</evidence>
<dbReference type="FunFam" id="1.10.640.10:FF:000006">
    <property type="entry name" value="Double oxidase: two peroxidase domains"/>
    <property type="match status" value="1"/>
</dbReference>
<keyword evidence="5" id="KW-0349">Heme</keyword>
<keyword evidence="3" id="KW-0560">Oxidoreductase</keyword>
<dbReference type="InterPro" id="IPR010255">
    <property type="entry name" value="Haem_peroxidase_sf"/>
</dbReference>
<dbReference type="OrthoDB" id="823504at2759"/>
<evidence type="ECO:0000256" key="3">
    <source>
        <dbReference type="ARBA" id="ARBA00022559"/>
    </source>
</evidence>
<comment type="caution">
    <text evidence="8">The sequence shown here is derived from an EMBL/GenBank/DDBJ whole genome shotgun (WGS) entry which is preliminary data.</text>
</comment>
<evidence type="ECO:0000256" key="5">
    <source>
        <dbReference type="PIRSR" id="PIRSR619791-2"/>
    </source>
</evidence>
<reference evidence="8" key="1">
    <citation type="submission" date="2020-09" db="EMBL/GenBank/DDBJ databases">
        <authorList>
            <person name="Kikuchi T."/>
        </authorList>
    </citation>
    <scope>NUCLEOTIDE SEQUENCE</scope>
    <source>
        <strain evidence="8">SH1</strain>
    </source>
</reference>
<dbReference type="SUPFAM" id="SSF48113">
    <property type="entry name" value="Heme-dependent peroxidases"/>
    <property type="match status" value="2"/>
</dbReference>
<dbReference type="PRINTS" id="PR00457">
    <property type="entry name" value="ANPEROXIDASE"/>
</dbReference>
<comment type="subcellular location">
    <subcellularLocation>
        <location evidence="1">Secreted</location>
    </subcellularLocation>
</comment>
<evidence type="ECO:0000256" key="2">
    <source>
        <dbReference type="ARBA" id="ARBA00022525"/>
    </source>
</evidence>
<evidence type="ECO:0000313" key="8">
    <source>
        <dbReference type="EMBL" id="CAD5218330.1"/>
    </source>
</evidence>
<evidence type="ECO:0000256" key="1">
    <source>
        <dbReference type="ARBA" id="ARBA00004613"/>
    </source>
</evidence>
<keyword evidence="5" id="KW-0408">Iron</keyword>
<dbReference type="FunFam" id="1.10.640.10:FF:000003">
    <property type="entry name" value="chorion peroxidase"/>
    <property type="match status" value="1"/>
</dbReference>
<feature type="signal peptide" evidence="7">
    <location>
        <begin position="1"/>
        <end position="25"/>
    </location>
</feature>
<dbReference type="GO" id="GO:0004601">
    <property type="term" value="F:peroxidase activity"/>
    <property type="evidence" value="ECO:0007669"/>
    <property type="project" value="UniProtKB-KW"/>
</dbReference>
<dbReference type="Pfam" id="PF03098">
    <property type="entry name" value="An_peroxidase"/>
    <property type="match status" value="2"/>
</dbReference>
<evidence type="ECO:0000256" key="6">
    <source>
        <dbReference type="SAM" id="MobiDB-lite"/>
    </source>
</evidence>
<evidence type="ECO:0000256" key="4">
    <source>
        <dbReference type="ARBA" id="ARBA00022729"/>
    </source>
</evidence>
<evidence type="ECO:0008006" key="10">
    <source>
        <dbReference type="Google" id="ProtNLM"/>
    </source>
</evidence>
<dbReference type="PANTHER" id="PTHR11475">
    <property type="entry name" value="OXIDASE/PEROXIDASE"/>
    <property type="match status" value="1"/>
</dbReference>
<dbReference type="Gene3D" id="1.10.640.10">
    <property type="entry name" value="Haem peroxidase domain superfamily, animal type"/>
    <property type="match status" value="2"/>
</dbReference>
<keyword evidence="3" id="KW-0575">Peroxidase</keyword>
<sequence length="1543" mass="174491">MAVTAGLSAMIPLVLVYLLSAVIQADERIFFSKHNEIGDVLRTRRSNFPCGKSFLPCNDENSILLDESSPILMPDVAEQSVQFAAVRAKNDLDTLYNKTEPALFKDFRGTNFLFSTHAWAELMNEDRYAKDLSYSALVSAKATANLKNFTSQLSTDDLVNGMPLFPVNNTIIHQICPVNAIAECIPGRYRTYSGHCNNVEHPLWGASYEPMQRLQAPNYADGVSTIRTSSNNRPLASPRLISKMLLIDNVNATSSPHKFCTVMLAQWAQFIYSDLAQLGSTMLFNGQERLPLPCCATTHDECLPIIAAENDVQYKARGQCLQYSRSFTAPRENCNLGPREQANLATSFLDASQLYGRTSEEVKNLREHSDGRLKSVKSSERLREIPPPSERTKACASPADQPCFESANPWTNVLPTNAAVQTLFLRHHNTLAGELQKRNPHWDDEKIFQEAKRILVAQVQHITYSEYLPIVVGKEKLKRNGLQLRRRSFDADYSMKTNPSVLNEYAAAVGHFYLSLLPDNISPITENGQNLNKQPLSTFFNNPSMIYHRDKVESLLRFMLKEPIQSPNLHISQEFTQKFLRGQEQYGLDLAALLVQMGRDHGLNSYTRWREQCGLGTVERFEDLGGVFHENVNLELFKKVYHDVDDIDLFIGGMAEKPERGALIGPTFACILSEQFEKTRHGDRFWYENFFQPSGFTEEQLMEIRKTTLAAIICDNTDNIGQMQQSVFELPNEYTNCPMSCNATASSKPNLDFWIDQEPKRRLPINKDTLEKALRVGAEQYRRLKEAEKKRLQQNGSSNDRGLAVAAHASIMAPKKESLDRAEAAGILRATTNVLLRGDGLTENEKLPKDLDVATLQQLLPQVDVSRVIGNFSDFLGETPNAEKECLPKPVPCDHTSKYRTISGWCNNLRFPHYGNAFEPLRRLRDPAYDDGFDSPRTRAVNGRELPSARTVSVTVHNDDEQESVHFSHMLMQMGQIIDHDFTHSPITRGPFNSILNCSTCDSFDTLSIHCFPIKIDHGDPYFPATHNDGTPRCIPFARSLIGQVTLGYRNQINQLTSFLDASHVYGSTQCEADHLRLFSQGMLNFTDLGFNKQALPQGSQERDCRSGPHKPCFVAGDERNNIQPGLATLHTIMMREHNRIAKELHRLNPHWTDEQLYQEARRIFTAKYNHIMYNEWLPIVIGCETMARYDLQPKKVGYYDNYDPTCDAAVSQEFSSAAFRFGHTLIRNVFPKMDANYSESLGPGYQLREHFNNASLLYDKKTGHMESILMGLLGAPTMVNDRHIANAVRNHLFQRAGGPYTGLDLAAVNIQRARDHGVPGYNGYREMCGLQKARSFNDLRDTHDESAIVALRRVYEHVDDIDLFPGAMAEKPLKGAIVGPTIGCLIAEQYQRAKKCDRFYYETNDPNLRFTPAQLAEIRKSSMSKMLCQNSEYAAKIQPNAFLMPDDLTNAPIHCEEMLDTDLSEWVDRQFCVMDNRVIQLGKTKRVMPCISCTCTAEGTECHSMTVDSCDNLLKEYPLEEIRKDTVCMIQCSGAMRKRRHA</sequence>
<dbReference type="Proteomes" id="UP000783686">
    <property type="component" value="Unassembled WGS sequence"/>
</dbReference>
<keyword evidence="9" id="KW-1185">Reference proteome</keyword>